<feature type="transmembrane region" description="Helical" evidence="6">
    <location>
        <begin position="113"/>
        <end position="132"/>
    </location>
</feature>
<evidence type="ECO:0000256" key="5">
    <source>
        <dbReference type="ARBA" id="ARBA00023251"/>
    </source>
</evidence>
<feature type="transmembrane region" description="Helical" evidence="6">
    <location>
        <begin position="138"/>
        <end position="163"/>
    </location>
</feature>
<feature type="transmembrane region" description="Helical" evidence="6">
    <location>
        <begin position="223"/>
        <end position="242"/>
    </location>
</feature>
<dbReference type="InterPro" id="IPR047817">
    <property type="entry name" value="ABC2_TM_bact-type"/>
</dbReference>
<keyword evidence="2 6" id="KW-0812">Transmembrane</keyword>
<proteinExistence type="inferred from homology"/>
<dbReference type="InterPro" id="IPR051784">
    <property type="entry name" value="Nod_factor_ABC_transporter"/>
</dbReference>
<dbReference type="InterPro" id="IPR013525">
    <property type="entry name" value="ABC2_TM"/>
</dbReference>
<sequence length="254" mass="27297">MRFFSDVRLTYARAFRAVLREPSWIIIGLIQPLFYLYLFGPLLDNGGVTRDLPAGTSSWDFFVPGLLVQLVLFNSAFNGFALLSEMRAGVLERLSVTPISRLALLLGRAGRDATLVVIQGAILVGLAIPLGLHLHSGFAVAALLLLALAVALSCLGYGLALVLRSEDALAPVLQGVTLPVMLLSGIFLPLTFAPAWLDNTAEAIPLRHTTDAVRALMLGSGSYWIGIVVTVALAVVLVTFGARRFNNTEDLRIT</sequence>
<evidence type="ECO:0000313" key="8">
    <source>
        <dbReference type="EMBL" id="MBL7628904.1"/>
    </source>
</evidence>
<keyword evidence="9" id="KW-1185">Reference proteome</keyword>
<feature type="transmembrane region" description="Helical" evidence="6">
    <location>
        <begin position="21"/>
        <end position="41"/>
    </location>
</feature>
<keyword evidence="3 6" id="KW-1133">Transmembrane helix</keyword>
<dbReference type="Pfam" id="PF01061">
    <property type="entry name" value="ABC2_membrane"/>
    <property type="match status" value="1"/>
</dbReference>
<dbReference type="GO" id="GO:0140359">
    <property type="term" value="F:ABC-type transporter activity"/>
    <property type="evidence" value="ECO:0007669"/>
    <property type="project" value="InterPro"/>
</dbReference>
<reference evidence="8" key="1">
    <citation type="submission" date="2020-12" db="EMBL/GenBank/DDBJ databases">
        <title>Genomic characterization of non-nitrogen-fixing Frankia strains.</title>
        <authorList>
            <person name="Carlos-Shanley C."/>
            <person name="Guerra T."/>
            <person name="Hahn D."/>
        </authorList>
    </citation>
    <scope>NUCLEOTIDE SEQUENCE</scope>
    <source>
        <strain evidence="8">CN6</strain>
    </source>
</reference>
<dbReference type="GO" id="GO:0043190">
    <property type="term" value="C:ATP-binding cassette (ABC) transporter complex"/>
    <property type="evidence" value="ECO:0007669"/>
    <property type="project" value="InterPro"/>
</dbReference>
<dbReference type="PANTHER" id="PTHR43229:SF2">
    <property type="entry name" value="NODULATION PROTEIN J"/>
    <property type="match status" value="1"/>
</dbReference>
<gene>
    <name evidence="8" type="ORF">I7412_17420</name>
</gene>
<evidence type="ECO:0000313" key="9">
    <source>
        <dbReference type="Proteomes" id="UP000604475"/>
    </source>
</evidence>
<evidence type="ECO:0000256" key="4">
    <source>
        <dbReference type="ARBA" id="ARBA00023136"/>
    </source>
</evidence>
<dbReference type="PANTHER" id="PTHR43229">
    <property type="entry name" value="NODULATION PROTEIN J"/>
    <property type="match status" value="1"/>
</dbReference>
<feature type="transmembrane region" description="Helical" evidence="6">
    <location>
        <begin position="175"/>
        <end position="197"/>
    </location>
</feature>
<evidence type="ECO:0000256" key="2">
    <source>
        <dbReference type="ARBA" id="ARBA00022692"/>
    </source>
</evidence>
<dbReference type="PROSITE" id="PS51012">
    <property type="entry name" value="ABC_TM2"/>
    <property type="match status" value="1"/>
</dbReference>
<organism evidence="8 9">
    <name type="scientific">Frankia nepalensis</name>
    <dbReference type="NCBI Taxonomy" id="1836974"/>
    <lineage>
        <taxon>Bacteria</taxon>
        <taxon>Bacillati</taxon>
        <taxon>Actinomycetota</taxon>
        <taxon>Actinomycetes</taxon>
        <taxon>Frankiales</taxon>
        <taxon>Frankiaceae</taxon>
        <taxon>Frankia</taxon>
    </lineage>
</organism>
<protein>
    <recommendedName>
        <fullName evidence="6">Transport permease protein</fullName>
    </recommendedName>
</protein>
<feature type="domain" description="ABC transmembrane type-2" evidence="7">
    <location>
        <begin position="23"/>
        <end position="248"/>
    </location>
</feature>
<dbReference type="Proteomes" id="UP000604475">
    <property type="component" value="Unassembled WGS sequence"/>
</dbReference>
<dbReference type="RefSeq" id="WP_203007313.1">
    <property type="nucleotide sequence ID" value="NZ_JADWYU010000137.1"/>
</dbReference>
<evidence type="ECO:0000256" key="1">
    <source>
        <dbReference type="ARBA" id="ARBA00004141"/>
    </source>
</evidence>
<comment type="similarity">
    <text evidence="6">Belongs to the ABC-2 integral membrane protein family.</text>
</comment>
<evidence type="ECO:0000256" key="3">
    <source>
        <dbReference type="ARBA" id="ARBA00022989"/>
    </source>
</evidence>
<dbReference type="EMBL" id="JAEACQ010000197">
    <property type="protein sequence ID" value="MBL7628904.1"/>
    <property type="molecule type" value="Genomic_DNA"/>
</dbReference>
<feature type="transmembrane region" description="Helical" evidence="6">
    <location>
        <begin position="61"/>
        <end position="83"/>
    </location>
</feature>
<comment type="caution">
    <text evidence="8">The sequence shown here is derived from an EMBL/GenBank/DDBJ whole genome shotgun (WGS) entry which is preliminary data.</text>
</comment>
<evidence type="ECO:0000256" key="6">
    <source>
        <dbReference type="RuleBase" id="RU361157"/>
    </source>
</evidence>
<keyword evidence="6" id="KW-1003">Cell membrane</keyword>
<name>A0A937UMI5_9ACTN</name>
<comment type="subcellular location">
    <subcellularLocation>
        <location evidence="6">Cell membrane</location>
        <topology evidence="6">Multi-pass membrane protein</topology>
    </subcellularLocation>
    <subcellularLocation>
        <location evidence="1">Membrane</location>
        <topology evidence="1">Multi-pass membrane protein</topology>
    </subcellularLocation>
</comment>
<keyword evidence="4 6" id="KW-0472">Membrane</keyword>
<keyword evidence="5" id="KW-0046">Antibiotic resistance</keyword>
<keyword evidence="6" id="KW-0813">Transport</keyword>
<accession>A0A937UMI5</accession>
<dbReference type="AlphaFoldDB" id="A0A937UMI5"/>
<dbReference type="PIRSF" id="PIRSF006648">
    <property type="entry name" value="DrrB"/>
    <property type="match status" value="1"/>
</dbReference>
<dbReference type="InterPro" id="IPR000412">
    <property type="entry name" value="ABC_2_transport"/>
</dbReference>
<evidence type="ECO:0000259" key="7">
    <source>
        <dbReference type="PROSITE" id="PS51012"/>
    </source>
</evidence>
<dbReference type="GO" id="GO:0046677">
    <property type="term" value="P:response to antibiotic"/>
    <property type="evidence" value="ECO:0007669"/>
    <property type="project" value="UniProtKB-KW"/>
</dbReference>